<comment type="caution">
    <text evidence="8">The sequence shown here is derived from an EMBL/GenBank/DDBJ whole genome shotgun (WGS) entry which is preliminary data.</text>
</comment>
<evidence type="ECO:0000313" key="9">
    <source>
        <dbReference type="Proteomes" id="UP000234849"/>
    </source>
</evidence>
<feature type="domain" description="ABC3 transporter permease C-terminal" evidence="7">
    <location>
        <begin position="61"/>
        <end position="179"/>
    </location>
</feature>
<evidence type="ECO:0000313" key="8">
    <source>
        <dbReference type="EMBL" id="PLT56271.1"/>
    </source>
</evidence>
<dbReference type="Pfam" id="PF02687">
    <property type="entry name" value="FtsX"/>
    <property type="match status" value="1"/>
</dbReference>
<dbReference type="EMBL" id="NIHM01000006">
    <property type="protein sequence ID" value="PLT56271.1"/>
    <property type="molecule type" value="Genomic_DNA"/>
</dbReference>
<feature type="transmembrane region" description="Helical" evidence="6">
    <location>
        <begin position="668"/>
        <end position="687"/>
    </location>
</feature>
<feature type="transmembrane region" description="Helical" evidence="6">
    <location>
        <begin position="573"/>
        <end position="597"/>
    </location>
</feature>
<name>A0A2N5NJS4_MEDGN</name>
<evidence type="ECO:0000259" key="7">
    <source>
        <dbReference type="Pfam" id="PF02687"/>
    </source>
</evidence>
<proteinExistence type="predicted"/>
<feature type="transmembrane region" description="Helical" evidence="6">
    <location>
        <begin position="60"/>
        <end position="81"/>
    </location>
</feature>
<gene>
    <name evidence="8" type="ORF">CDL18_06265</name>
</gene>
<dbReference type="GO" id="GO:0005886">
    <property type="term" value="C:plasma membrane"/>
    <property type="evidence" value="ECO:0007669"/>
    <property type="project" value="UniProtKB-SubCell"/>
</dbReference>
<dbReference type="InterPro" id="IPR003838">
    <property type="entry name" value="ABC3_permease_C"/>
</dbReference>
<evidence type="ECO:0000256" key="2">
    <source>
        <dbReference type="ARBA" id="ARBA00022475"/>
    </source>
</evidence>
<evidence type="ECO:0000256" key="3">
    <source>
        <dbReference type="ARBA" id="ARBA00022692"/>
    </source>
</evidence>
<sequence length="701" mass="79313">MTMNKVYQKLRKNSKGQYALLSFCIFLSVVLITSFALMYFGPTVQEFLPQGGDTRKIASLLFGVTAVGCFIFTVYASQLFFRFKAREYGILMALGLEKKTLRSLLMKELCILAGVSSLVGLICSIPVSFGIWKIFETFIISGEQMQYRFGMTGMLAGILMTILLMFALSIVGWRFVKKSDVMEILRTQQKTEMVKEVKGWIFPAGIILAVAGIVLGAVVPSFTARILDVSMPAVWNGIYVLALIGIYMILLSAVAQSHLKRNKKKYYKNLVSVSLMRFTAKATTRNMCVVVLLLFVCCGSAFYGMQYTLNDFVMDSKTDRTFSMHYPVLEKQIGAREIQDTAEKYKMEVQNYAEADAANLVISYECRDFNEEGTKYLNIYKEDAKASLFLPETAFEQIYQTELDLKEGTYQTVCVKNYNGAFDFVDGLKSVKNPDTGVSRELQFGGRIEYDSLASMGDPFAYILNDSDYQDLSQGLQDQYREHLIFFDVADIESSYEFAKELLGQYMERTTELSNRQLGLWNIWEKKLAEDAEETYGYDQELDMSPENTTVIQDWKYAPMFNIIFEQDRMQMISVYVMLCMYICIIALAAIGVMTYVRSISVATDNKGIFESLTKLGADHAYQRMILKKQLAKIFLYPGIVGCGAGFLFSFMMDYTNDGGITAIEIKALGILLLLIAVFCFVLFSVYRVSLKKAGKIVNLN</sequence>
<feature type="transmembrane region" description="Helical" evidence="6">
    <location>
        <begin position="20"/>
        <end position="40"/>
    </location>
</feature>
<keyword evidence="2" id="KW-1003">Cell membrane</keyword>
<dbReference type="Proteomes" id="UP000234849">
    <property type="component" value="Unassembled WGS sequence"/>
</dbReference>
<dbReference type="PANTHER" id="PTHR46795:SF3">
    <property type="entry name" value="ABC TRANSPORTER PERMEASE"/>
    <property type="match status" value="1"/>
</dbReference>
<accession>A0A2N5NJS4</accession>
<feature type="transmembrane region" description="Helical" evidence="6">
    <location>
        <begin position="197"/>
        <end position="222"/>
    </location>
</feature>
<evidence type="ECO:0000256" key="1">
    <source>
        <dbReference type="ARBA" id="ARBA00004651"/>
    </source>
</evidence>
<feature type="transmembrane region" description="Helical" evidence="6">
    <location>
        <begin position="234"/>
        <end position="255"/>
    </location>
</feature>
<dbReference type="AlphaFoldDB" id="A0A2N5NJS4"/>
<protein>
    <submittedName>
        <fullName evidence="8">ABC transporter permease</fullName>
    </submittedName>
</protein>
<dbReference type="RefSeq" id="WP_101879452.1">
    <property type="nucleotide sequence ID" value="NZ_NIHM01000006.1"/>
</dbReference>
<comment type="subcellular location">
    <subcellularLocation>
        <location evidence="1">Cell membrane</location>
        <topology evidence="1">Multi-pass membrane protein</topology>
    </subcellularLocation>
</comment>
<feature type="transmembrane region" description="Helical" evidence="6">
    <location>
        <begin position="155"/>
        <end position="176"/>
    </location>
</feature>
<evidence type="ECO:0000256" key="5">
    <source>
        <dbReference type="ARBA" id="ARBA00023136"/>
    </source>
</evidence>
<feature type="transmembrane region" description="Helical" evidence="6">
    <location>
        <begin position="634"/>
        <end position="653"/>
    </location>
</feature>
<evidence type="ECO:0000256" key="4">
    <source>
        <dbReference type="ARBA" id="ARBA00022989"/>
    </source>
</evidence>
<keyword evidence="4 6" id="KW-1133">Transmembrane helix</keyword>
<dbReference type="InterPro" id="IPR052536">
    <property type="entry name" value="ABC-4_Integral_Memb_Prot"/>
</dbReference>
<dbReference type="PANTHER" id="PTHR46795">
    <property type="entry name" value="ABC TRANSPORTER PERMEASE-RELATED-RELATED"/>
    <property type="match status" value="1"/>
</dbReference>
<evidence type="ECO:0000256" key="6">
    <source>
        <dbReference type="SAM" id="Phobius"/>
    </source>
</evidence>
<feature type="transmembrane region" description="Helical" evidence="6">
    <location>
        <begin position="109"/>
        <end position="135"/>
    </location>
</feature>
<organism evidence="8 9">
    <name type="scientific">Mediterraneibacter gnavus</name>
    <name type="common">Ruminococcus gnavus</name>
    <dbReference type="NCBI Taxonomy" id="33038"/>
    <lineage>
        <taxon>Bacteria</taxon>
        <taxon>Bacillati</taxon>
        <taxon>Bacillota</taxon>
        <taxon>Clostridia</taxon>
        <taxon>Lachnospirales</taxon>
        <taxon>Lachnospiraceae</taxon>
        <taxon>Mediterraneibacter</taxon>
    </lineage>
</organism>
<keyword evidence="5 6" id="KW-0472">Membrane</keyword>
<reference evidence="8 9" key="1">
    <citation type="journal article" date="2017" name="Genome Med.">
        <title>A novel Ruminococcus gnavus clade enriched in inflammatory bowel disease patients.</title>
        <authorList>
            <person name="Hall A.B."/>
            <person name="Yassour M."/>
            <person name="Sauk J."/>
            <person name="Garner A."/>
            <person name="Jiang X."/>
            <person name="Arthur T."/>
            <person name="Lagoudas G.K."/>
            <person name="Vatanen T."/>
            <person name="Fornelos N."/>
            <person name="Wilson R."/>
            <person name="Bertha M."/>
            <person name="Cohen M."/>
            <person name="Garber J."/>
            <person name="Khalili H."/>
            <person name="Gevers D."/>
            <person name="Ananthakrishnan A.N."/>
            <person name="Kugathasan S."/>
            <person name="Lander E.S."/>
            <person name="Blainey P."/>
            <person name="Vlamakis H."/>
            <person name="Xavier R.J."/>
            <person name="Huttenhower C."/>
        </authorList>
    </citation>
    <scope>NUCLEOTIDE SEQUENCE [LARGE SCALE GENOMIC DNA]</scope>
    <source>
        <strain evidence="8 9">RJX1118</strain>
    </source>
</reference>
<keyword evidence="3 6" id="KW-0812">Transmembrane</keyword>
<feature type="transmembrane region" description="Helical" evidence="6">
    <location>
        <begin position="286"/>
        <end position="305"/>
    </location>
</feature>